<evidence type="ECO:0000313" key="13">
    <source>
        <dbReference type="Proteomes" id="UP000437068"/>
    </source>
</evidence>
<evidence type="ECO:0000313" key="6">
    <source>
        <dbReference type="EMBL" id="KAE9184416.1"/>
    </source>
</evidence>
<dbReference type="Proteomes" id="UP000441208">
    <property type="component" value="Unassembled WGS sequence"/>
</dbReference>
<dbReference type="Proteomes" id="UP000437068">
    <property type="component" value="Unassembled WGS sequence"/>
</dbReference>
<dbReference type="Proteomes" id="UP000429523">
    <property type="component" value="Unassembled WGS sequence"/>
</dbReference>
<evidence type="ECO:0000313" key="5">
    <source>
        <dbReference type="EMBL" id="KAE9109723.1"/>
    </source>
</evidence>
<protein>
    <submittedName>
        <fullName evidence="1">Uncharacterized protein</fullName>
    </submittedName>
</protein>
<gene>
    <name evidence="9" type="ORF">PF001_g20803</name>
    <name evidence="8" type="ORF">PF002_g9413</name>
    <name evidence="7" type="ORF">PF004_g23500</name>
    <name evidence="6" type="ORF">PF005_g21680</name>
    <name evidence="5" type="ORF">PF006_g20611</name>
    <name evidence="3" type="ORF">PF007_g21747</name>
    <name evidence="10" type="ORF">PF008_g24350</name>
    <name evidence="1" type="ORF">PF009_g13116</name>
    <name evidence="4" type="ORF">PF010_g21022</name>
    <name evidence="2" type="ORF">PF011_g23349</name>
</gene>
<evidence type="ECO:0000313" key="14">
    <source>
        <dbReference type="Proteomes" id="UP000440367"/>
    </source>
</evidence>
<comment type="caution">
    <text evidence="1">The sequence shown here is derived from an EMBL/GenBank/DDBJ whole genome shotgun (WGS) entry which is preliminary data.</text>
</comment>
<evidence type="ECO:0000313" key="20">
    <source>
        <dbReference type="Proteomes" id="UP000488956"/>
    </source>
</evidence>
<dbReference type="EMBL" id="QXGD01000387">
    <property type="protein sequence ID" value="KAE9241171.1"/>
    <property type="molecule type" value="Genomic_DNA"/>
</dbReference>
<evidence type="ECO:0000313" key="12">
    <source>
        <dbReference type="Proteomes" id="UP000433483"/>
    </source>
</evidence>
<dbReference type="EMBL" id="QXFZ01001867">
    <property type="protein sequence ID" value="KAE9083837.1"/>
    <property type="molecule type" value="Genomic_DNA"/>
</dbReference>
<proteinExistence type="predicted"/>
<dbReference type="EMBL" id="QXGC01002523">
    <property type="protein sequence ID" value="KAE9184994.1"/>
    <property type="molecule type" value="Genomic_DNA"/>
</dbReference>
<dbReference type="Proteomes" id="UP000488956">
    <property type="component" value="Unassembled WGS sequence"/>
</dbReference>
<reference evidence="11 12" key="1">
    <citation type="submission" date="2018-08" db="EMBL/GenBank/DDBJ databases">
        <title>Genomic investigation of the strawberry pathogen Phytophthora fragariae indicates pathogenicity is determined by transcriptional variation in three key races.</title>
        <authorList>
            <person name="Adams T.M."/>
            <person name="Armitage A.D."/>
            <person name="Sobczyk M.K."/>
            <person name="Bates H.J."/>
            <person name="Dunwell J.M."/>
            <person name="Nellist C.F."/>
            <person name="Harrison R.J."/>
        </authorList>
    </citation>
    <scope>NUCLEOTIDE SEQUENCE [LARGE SCALE GENOMIC DNA]</scope>
    <source>
        <strain evidence="9 13">A4</strain>
        <strain evidence="8 14">BC-1</strain>
        <strain evidence="7 18">BC-23</strain>
        <strain evidence="6 12">NOV-27</strain>
        <strain evidence="5 15">NOV-5</strain>
        <strain evidence="3 16">NOV-71</strain>
        <strain evidence="10 19">NOV-77</strain>
        <strain evidence="1 11">NOV-9</strain>
        <strain evidence="4 20">ONT-3</strain>
        <strain evidence="2 17">SCRP245</strain>
    </source>
</reference>
<dbReference type="Proteomes" id="UP000440732">
    <property type="component" value="Unassembled WGS sequence"/>
</dbReference>
<dbReference type="EMBL" id="QXFX01001844">
    <property type="protein sequence ID" value="KAE9083969.1"/>
    <property type="molecule type" value="Genomic_DNA"/>
</dbReference>
<dbReference type="EMBL" id="QXGF01000673">
    <property type="protein sequence ID" value="KAE8936974.1"/>
    <property type="molecule type" value="Genomic_DNA"/>
</dbReference>
<evidence type="ECO:0000313" key="9">
    <source>
        <dbReference type="EMBL" id="KAE9287835.1"/>
    </source>
</evidence>
<dbReference type="Proteomes" id="UP000440367">
    <property type="component" value="Unassembled WGS sequence"/>
</dbReference>
<sequence length="39" mass="4337">MFDDGQAACYSLALIHSKPNRSEVPRRIARGATEPFDES</sequence>
<evidence type="ECO:0000313" key="19">
    <source>
        <dbReference type="Proteomes" id="UP000486351"/>
    </source>
</evidence>
<dbReference type="EMBL" id="QXGB01001872">
    <property type="protein sequence ID" value="KAE9184416.1"/>
    <property type="molecule type" value="Genomic_DNA"/>
</dbReference>
<evidence type="ECO:0000313" key="15">
    <source>
        <dbReference type="Proteomes" id="UP000440732"/>
    </source>
</evidence>
<dbReference type="EMBL" id="QXFW01002474">
    <property type="protein sequence ID" value="KAE8978181.1"/>
    <property type="molecule type" value="Genomic_DNA"/>
</dbReference>
<dbReference type="EMBL" id="QXGE01001825">
    <property type="protein sequence ID" value="KAE9287835.1"/>
    <property type="molecule type" value="Genomic_DNA"/>
</dbReference>
<evidence type="ECO:0000313" key="18">
    <source>
        <dbReference type="Proteomes" id="UP000476176"/>
    </source>
</evidence>
<name>A0A6A3EU15_9STRA</name>
<dbReference type="EMBL" id="QXFY01002589">
    <property type="protein sequence ID" value="KAE9295145.1"/>
    <property type="molecule type" value="Genomic_DNA"/>
</dbReference>
<dbReference type="Proteomes" id="UP000476176">
    <property type="component" value="Unassembled WGS sequence"/>
</dbReference>
<dbReference type="AlphaFoldDB" id="A0A6A3EU15"/>
<evidence type="ECO:0000313" key="17">
    <source>
        <dbReference type="Proteomes" id="UP000460718"/>
    </source>
</evidence>
<dbReference type="EMBL" id="QXGA01001813">
    <property type="protein sequence ID" value="KAE9109723.1"/>
    <property type="molecule type" value="Genomic_DNA"/>
</dbReference>
<dbReference type="OrthoDB" id="10269339at2759"/>
<evidence type="ECO:0000313" key="2">
    <source>
        <dbReference type="EMBL" id="KAE8978181.1"/>
    </source>
</evidence>
<dbReference type="Proteomes" id="UP000486351">
    <property type="component" value="Unassembled WGS sequence"/>
</dbReference>
<dbReference type="Proteomes" id="UP000433483">
    <property type="component" value="Unassembled WGS sequence"/>
</dbReference>
<evidence type="ECO:0000313" key="10">
    <source>
        <dbReference type="EMBL" id="KAE9295145.1"/>
    </source>
</evidence>
<evidence type="ECO:0000313" key="8">
    <source>
        <dbReference type="EMBL" id="KAE9241171.1"/>
    </source>
</evidence>
<evidence type="ECO:0000313" key="1">
    <source>
        <dbReference type="EMBL" id="KAE8936974.1"/>
    </source>
</evidence>
<organism evidence="1 11">
    <name type="scientific">Phytophthora fragariae</name>
    <dbReference type="NCBI Taxonomy" id="53985"/>
    <lineage>
        <taxon>Eukaryota</taxon>
        <taxon>Sar</taxon>
        <taxon>Stramenopiles</taxon>
        <taxon>Oomycota</taxon>
        <taxon>Peronosporomycetes</taxon>
        <taxon>Peronosporales</taxon>
        <taxon>Peronosporaceae</taxon>
        <taxon>Phytophthora</taxon>
    </lineage>
</organism>
<keyword evidence="12" id="KW-1185">Reference proteome</keyword>
<evidence type="ECO:0000313" key="16">
    <source>
        <dbReference type="Proteomes" id="UP000441208"/>
    </source>
</evidence>
<dbReference type="Proteomes" id="UP000460718">
    <property type="component" value="Unassembled WGS sequence"/>
</dbReference>
<evidence type="ECO:0000313" key="3">
    <source>
        <dbReference type="EMBL" id="KAE9083837.1"/>
    </source>
</evidence>
<evidence type="ECO:0000313" key="11">
    <source>
        <dbReference type="Proteomes" id="UP000429523"/>
    </source>
</evidence>
<evidence type="ECO:0000313" key="4">
    <source>
        <dbReference type="EMBL" id="KAE9083969.1"/>
    </source>
</evidence>
<evidence type="ECO:0000313" key="7">
    <source>
        <dbReference type="EMBL" id="KAE9184994.1"/>
    </source>
</evidence>
<accession>A0A6A3EU15</accession>